<name>A0AAU0N2N1_9GAMM</name>
<proteinExistence type="predicted"/>
<dbReference type="Gene3D" id="2.30.40.10">
    <property type="entry name" value="Urease, subunit C, domain 1"/>
    <property type="match status" value="1"/>
</dbReference>
<evidence type="ECO:0000256" key="1">
    <source>
        <dbReference type="SAM" id="SignalP"/>
    </source>
</evidence>
<sequence>MMCVNNFSPNKIFQAATRIALVVFAGMTWAAQAQTVLIKDAKIITLGDQGTLEQGDLLVRDGRVEQVAQDLGDLAADLVIDGRGKVVTPGLIAPSSELGLTEIGAAASTNDSAVTDTSIGAGFDPSVAFNPHSTLIPFNRAGGLTRAVVVPSSEEKIFAGQGFAIKLTGDFDSVTKSGLVQKVYFGEYGAQLAGGSRARAYQQIESALQQAVEYAGNRDAIRRGEWRELDFSVADLEALQPLINGEQSLLISANRASDILQVLALSKRFKLKTIIQGAAEGWMVADQLAAARVPVVIDAMGNSPDAFEKLGARLDNAALMQKAGVVVAISGPGYAGSHNSYLSRQGAGNAVAYGLPLEEGVKAITANVAAIFGLEGGVLAPGSQADLVLWSGDPLEVTSFAEFVLIDGKPQSLVNRSTRLRDRYLHPQAGTGHAYRQ</sequence>
<dbReference type="SUPFAM" id="SSF51338">
    <property type="entry name" value="Composite domain of metallo-dependent hydrolases"/>
    <property type="match status" value="1"/>
</dbReference>
<keyword evidence="1" id="KW-0732">Signal</keyword>
<dbReference type="Pfam" id="PF07969">
    <property type="entry name" value="Amidohydro_3"/>
    <property type="match status" value="1"/>
</dbReference>
<reference evidence="3 4" key="1">
    <citation type="submission" date="2023-10" db="EMBL/GenBank/DDBJ databases">
        <title>Description of Microbulbifer bruguierae sp. nov., isolated from the sediments of mangrove plant Bruguiera sexangula and comparative genomic analyses of the genus Microbulbifer.</title>
        <authorList>
            <person name="Long M."/>
        </authorList>
    </citation>
    <scope>NUCLEOTIDE SEQUENCE [LARGE SCALE GENOMIC DNA]</scope>
    <source>
        <strain evidence="3 4">SPO729</strain>
    </source>
</reference>
<accession>A0AAU0N2N1</accession>
<dbReference type="Gene3D" id="3.20.20.140">
    <property type="entry name" value="Metal-dependent hydrolases"/>
    <property type="match status" value="1"/>
</dbReference>
<dbReference type="InterPro" id="IPR032466">
    <property type="entry name" value="Metal_Hydrolase"/>
</dbReference>
<keyword evidence="4" id="KW-1185">Reference proteome</keyword>
<feature type="signal peptide" evidence="1">
    <location>
        <begin position="1"/>
        <end position="33"/>
    </location>
</feature>
<dbReference type="RefSeq" id="WP_318954317.1">
    <property type="nucleotide sequence ID" value="NZ_CP137555.1"/>
</dbReference>
<organism evidence="3 4">
    <name type="scientific">Microbulbifer pacificus</name>
    <dbReference type="NCBI Taxonomy" id="407164"/>
    <lineage>
        <taxon>Bacteria</taxon>
        <taxon>Pseudomonadati</taxon>
        <taxon>Pseudomonadota</taxon>
        <taxon>Gammaproteobacteria</taxon>
        <taxon>Cellvibrionales</taxon>
        <taxon>Microbulbiferaceae</taxon>
        <taxon>Microbulbifer</taxon>
    </lineage>
</organism>
<dbReference type="GO" id="GO:0016810">
    <property type="term" value="F:hydrolase activity, acting on carbon-nitrogen (but not peptide) bonds"/>
    <property type="evidence" value="ECO:0007669"/>
    <property type="project" value="InterPro"/>
</dbReference>
<evidence type="ECO:0000259" key="2">
    <source>
        <dbReference type="Pfam" id="PF07969"/>
    </source>
</evidence>
<dbReference type="InterPro" id="IPR013108">
    <property type="entry name" value="Amidohydro_3"/>
</dbReference>
<gene>
    <name evidence="3" type="ORF">R5R33_01505</name>
</gene>
<dbReference type="Proteomes" id="UP001302477">
    <property type="component" value="Chromosome"/>
</dbReference>
<protein>
    <submittedName>
        <fullName evidence="3">Amidohydrolase family protein</fullName>
    </submittedName>
</protein>
<evidence type="ECO:0000313" key="4">
    <source>
        <dbReference type="Proteomes" id="UP001302477"/>
    </source>
</evidence>
<dbReference type="InterPro" id="IPR011059">
    <property type="entry name" value="Metal-dep_hydrolase_composite"/>
</dbReference>
<dbReference type="InterPro" id="IPR051781">
    <property type="entry name" value="Metallo-dep_Hydrolase"/>
</dbReference>
<dbReference type="EMBL" id="CP137555">
    <property type="protein sequence ID" value="WOX05854.1"/>
    <property type="molecule type" value="Genomic_DNA"/>
</dbReference>
<dbReference type="SUPFAM" id="SSF51556">
    <property type="entry name" value="Metallo-dependent hydrolases"/>
    <property type="match status" value="1"/>
</dbReference>
<feature type="domain" description="Amidohydrolase 3" evidence="2">
    <location>
        <begin position="355"/>
        <end position="409"/>
    </location>
</feature>
<dbReference type="KEGG" id="mpaf:R5R33_01505"/>
<dbReference type="AlphaFoldDB" id="A0AAU0N2N1"/>
<feature type="chain" id="PRO_5043546614" evidence="1">
    <location>
        <begin position="34"/>
        <end position="437"/>
    </location>
</feature>
<dbReference type="PANTHER" id="PTHR43135:SF3">
    <property type="entry name" value="ALPHA-D-RIBOSE 1-METHYLPHOSPHONATE 5-TRIPHOSPHATE DIPHOSPHATASE"/>
    <property type="match status" value="1"/>
</dbReference>
<evidence type="ECO:0000313" key="3">
    <source>
        <dbReference type="EMBL" id="WOX05854.1"/>
    </source>
</evidence>
<dbReference type="PANTHER" id="PTHR43135">
    <property type="entry name" value="ALPHA-D-RIBOSE 1-METHYLPHOSPHONATE 5-TRIPHOSPHATE DIPHOSPHATASE"/>
    <property type="match status" value="1"/>
</dbReference>